<accession>A0A432ZHP2</accession>
<dbReference type="Gene3D" id="3.30.428.10">
    <property type="entry name" value="HIT-like"/>
    <property type="match status" value="1"/>
</dbReference>
<dbReference type="RefSeq" id="WP_126783723.1">
    <property type="nucleotide sequence ID" value="NZ_PIQF01000001.1"/>
</dbReference>
<dbReference type="InterPro" id="IPR036265">
    <property type="entry name" value="HIT-like_sf"/>
</dbReference>
<dbReference type="PROSITE" id="PS51084">
    <property type="entry name" value="HIT_2"/>
    <property type="match status" value="1"/>
</dbReference>
<protein>
    <submittedName>
        <fullName evidence="3">HIT family protein</fullName>
    </submittedName>
</protein>
<gene>
    <name evidence="3" type="ORF">CWI81_02920</name>
</gene>
<feature type="domain" description="HIT" evidence="2">
    <location>
        <begin position="41"/>
        <end position="109"/>
    </location>
</feature>
<comment type="caution">
    <text evidence="3">The sequence shown here is derived from an EMBL/GenBank/DDBJ whole genome shotgun (WGS) entry which is preliminary data.</text>
</comment>
<dbReference type="PIRSF" id="PIRSF000714">
    <property type="entry name" value="HIT"/>
    <property type="match status" value="1"/>
</dbReference>
<dbReference type="Proteomes" id="UP000287908">
    <property type="component" value="Unassembled WGS sequence"/>
</dbReference>
<keyword evidence="4" id="KW-1185">Reference proteome</keyword>
<proteinExistence type="predicted"/>
<dbReference type="AlphaFoldDB" id="A0A432ZHP2"/>
<organism evidence="3 4">
    <name type="scientific">Idiomarina seosinensis</name>
    <dbReference type="NCBI Taxonomy" id="281739"/>
    <lineage>
        <taxon>Bacteria</taxon>
        <taxon>Pseudomonadati</taxon>
        <taxon>Pseudomonadota</taxon>
        <taxon>Gammaproteobacteria</taxon>
        <taxon>Alteromonadales</taxon>
        <taxon>Idiomarinaceae</taxon>
        <taxon>Idiomarina</taxon>
    </lineage>
</organism>
<evidence type="ECO:0000313" key="3">
    <source>
        <dbReference type="EMBL" id="RUO77449.1"/>
    </source>
</evidence>
<evidence type="ECO:0000313" key="4">
    <source>
        <dbReference type="Proteomes" id="UP000287908"/>
    </source>
</evidence>
<dbReference type="InterPro" id="IPR026026">
    <property type="entry name" value="HIT_Hint"/>
</dbReference>
<dbReference type="InterPro" id="IPR011146">
    <property type="entry name" value="HIT-like"/>
</dbReference>
<dbReference type="SUPFAM" id="SSF54197">
    <property type="entry name" value="HIT-like"/>
    <property type="match status" value="1"/>
</dbReference>
<reference evidence="3 4" key="1">
    <citation type="journal article" date="2011" name="Front. Microbiol.">
        <title>Genomic signatures of strain selection and enhancement in Bacillus atrophaeus var. globigii, a historical biowarfare simulant.</title>
        <authorList>
            <person name="Gibbons H.S."/>
            <person name="Broomall S.M."/>
            <person name="McNew L.A."/>
            <person name="Daligault H."/>
            <person name="Chapman C."/>
            <person name="Bruce D."/>
            <person name="Karavis M."/>
            <person name="Krepps M."/>
            <person name="McGregor P.A."/>
            <person name="Hong C."/>
            <person name="Park K.H."/>
            <person name="Akmal A."/>
            <person name="Feldman A."/>
            <person name="Lin J.S."/>
            <person name="Chang W.E."/>
            <person name="Higgs B.W."/>
            <person name="Demirev P."/>
            <person name="Lindquist J."/>
            <person name="Liem A."/>
            <person name="Fochler E."/>
            <person name="Read T.D."/>
            <person name="Tapia R."/>
            <person name="Johnson S."/>
            <person name="Bishop-Lilly K.A."/>
            <person name="Detter C."/>
            <person name="Han C."/>
            <person name="Sozhamannan S."/>
            <person name="Rosenzweig C.N."/>
            <person name="Skowronski E.W."/>
        </authorList>
    </citation>
    <scope>NUCLEOTIDE SEQUENCE [LARGE SCALE GENOMIC DNA]</scope>
    <source>
        <strain evidence="3 4">CL-SP19</strain>
    </source>
</reference>
<evidence type="ECO:0000256" key="1">
    <source>
        <dbReference type="PROSITE-ProRule" id="PRU00464"/>
    </source>
</evidence>
<sequence length="139" mass="16245">MSDNENNFEIHPQLAQDSIHLIDWPLSEVRVINDANYPWFILVPRINGVAEIIELSEQEQQQLWHESSFLSHWLKAEYRPDKLNIAALGNVVPQLHVHHIARFKTDVAWPDPVWGKVAPQPLAEDRVVRLRDMFRELSL</sequence>
<dbReference type="OrthoDB" id="9799145at2"/>
<evidence type="ECO:0000259" key="2">
    <source>
        <dbReference type="PROSITE" id="PS51084"/>
    </source>
</evidence>
<name>A0A432ZHP2_9GAMM</name>
<dbReference type="Pfam" id="PF01230">
    <property type="entry name" value="HIT"/>
    <property type="match status" value="1"/>
</dbReference>
<comment type="caution">
    <text evidence="1">Lacks conserved residue(s) required for the propagation of feature annotation.</text>
</comment>
<dbReference type="EMBL" id="PIQF01000001">
    <property type="protein sequence ID" value="RUO77449.1"/>
    <property type="molecule type" value="Genomic_DNA"/>
</dbReference>
<dbReference type="GO" id="GO:0003824">
    <property type="term" value="F:catalytic activity"/>
    <property type="evidence" value="ECO:0007669"/>
    <property type="project" value="InterPro"/>
</dbReference>